<accession>A0A953NC54</accession>
<dbReference type="EMBL" id="JAHXRI010000006">
    <property type="protein sequence ID" value="MBZ1350595.1"/>
    <property type="molecule type" value="Genomic_DNA"/>
</dbReference>
<dbReference type="AlphaFoldDB" id="A0A953NC54"/>
<evidence type="ECO:0000313" key="1">
    <source>
        <dbReference type="EMBL" id="MBZ1350595.1"/>
    </source>
</evidence>
<organism evidence="1 2">
    <name type="scientific">Zwartia hollandica</name>
    <dbReference type="NCBI Taxonomy" id="324606"/>
    <lineage>
        <taxon>Bacteria</taxon>
        <taxon>Pseudomonadati</taxon>
        <taxon>Pseudomonadota</taxon>
        <taxon>Betaproteobacteria</taxon>
        <taxon>Burkholderiales</taxon>
        <taxon>Alcaligenaceae</taxon>
        <taxon>Zwartia</taxon>
    </lineage>
</organism>
<sequence>MKVFLSLYGHTNSASLPLRMGIAITEKHQQFAILEDAQYDEEGTLSQRQNELDRGNKHYTGTLVIPNESRSVDKPYCLDCRVVLGSPKTSEQSPPVVTLLMKMSNRGDMTVTAHIERMLKRGQITTEDLIKYFHPAYVRGEIESSNDCEDIFRKHIVSIALDSKAADAAGQEIIKNPEPILKAIIESEIEGIELRAPSKFQKLSIPHVKYEYVMADTYIEDVRIEDDMIKFRCIDSKGELREMHSFKLSPRKHLSSLHQYAFEYLKSRQEQRALFAVCNSDPCKGFFAESVTAISLQLMRSDTAKKMTAIQD</sequence>
<comment type="caution">
    <text evidence="1">The sequence shown here is derived from an EMBL/GenBank/DDBJ whole genome shotgun (WGS) entry which is preliminary data.</text>
</comment>
<reference evidence="1" key="1">
    <citation type="submission" date="2021-07" db="EMBL/GenBank/DDBJ databases">
        <title>New genus and species of the family Alcaligenaceae.</title>
        <authorList>
            <person name="Hahn M.W."/>
        </authorList>
    </citation>
    <scope>NUCLEOTIDE SEQUENCE</scope>
    <source>
        <strain evidence="1">LF4-65</strain>
    </source>
</reference>
<protein>
    <submittedName>
        <fullName evidence="1">Uncharacterized protein</fullName>
    </submittedName>
</protein>
<gene>
    <name evidence="1" type="ORF">KZZ10_08035</name>
</gene>
<name>A0A953NC54_9BURK</name>
<dbReference type="RefSeq" id="WP_259660963.1">
    <property type="nucleotide sequence ID" value="NZ_JAHXRI010000006.1"/>
</dbReference>
<evidence type="ECO:0000313" key="2">
    <source>
        <dbReference type="Proteomes" id="UP000739565"/>
    </source>
</evidence>
<keyword evidence="2" id="KW-1185">Reference proteome</keyword>
<proteinExistence type="predicted"/>
<dbReference type="Proteomes" id="UP000739565">
    <property type="component" value="Unassembled WGS sequence"/>
</dbReference>